<dbReference type="EMBL" id="FUWV01000001">
    <property type="protein sequence ID" value="SJZ34560.1"/>
    <property type="molecule type" value="Genomic_DNA"/>
</dbReference>
<dbReference type="InterPro" id="IPR035931">
    <property type="entry name" value="YlxR-like_sf"/>
</dbReference>
<gene>
    <name evidence="2" type="ORF">SAMN02745973_00167</name>
</gene>
<dbReference type="Proteomes" id="UP000196365">
    <property type="component" value="Unassembled WGS sequence"/>
</dbReference>
<dbReference type="Pfam" id="PF04296">
    <property type="entry name" value="YlxR"/>
    <property type="match status" value="1"/>
</dbReference>
<keyword evidence="3" id="KW-1185">Reference proteome</keyword>
<dbReference type="AlphaFoldDB" id="A0A1T4JWI6"/>
<organism evidence="2 3">
    <name type="scientific">Garciella nitratireducens DSM 15102</name>
    <dbReference type="NCBI Taxonomy" id="1121911"/>
    <lineage>
        <taxon>Bacteria</taxon>
        <taxon>Bacillati</taxon>
        <taxon>Bacillota</taxon>
        <taxon>Clostridia</taxon>
        <taxon>Eubacteriales</taxon>
        <taxon>Eubacteriaceae</taxon>
        <taxon>Garciella</taxon>
    </lineage>
</organism>
<dbReference type="CDD" id="cd00279">
    <property type="entry name" value="YlxR"/>
    <property type="match status" value="1"/>
</dbReference>
<protein>
    <recommendedName>
        <fullName evidence="1">YlxR domain-containing protein</fullName>
    </recommendedName>
</protein>
<dbReference type="RefSeq" id="WP_087677614.1">
    <property type="nucleotide sequence ID" value="NZ_FUWV01000001.1"/>
</dbReference>
<dbReference type="OrthoDB" id="9813251at2"/>
<feature type="domain" description="YlxR" evidence="1">
    <location>
        <begin position="8"/>
        <end position="81"/>
    </location>
</feature>
<sequence>MRKKIPQRMCVGCGEMKFKKELIRIVKNKEGEVFYDPSGRANGRGAYICKNVKCFDAAIANKKLDRTFNQPISEEFVAKMKEEIFNGQ</sequence>
<accession>A0A1T4JWI6</accession>
<dbReference type="PANTHER" id="PTHR34215">
    <property type="entry name" value="BLL0784 PROTEIN"/>
    <property type="match status" value="1"/>
</dbReference>
<evidence type="ECO:0000313" key="2">
    <source>
        <dbReference type="EMBL" id="SJZ34560.1"/>
    </source>
</evidence>
<dbReference type="InterPro" id="IPR037465">
    <property type="entry name" value="YlxR"/>
</dbReference>
<dbReference type="SUPFAM" id="SSF64376">
    <property type="entry name" value="YlxR-like"/>
    <property type="match status" value="1"/>
</dbReference>
<reference evidence="2 3" key="1">
    <citation type="submission" date="2017-02" db="EMBL/GenBank/DDBJ databases">
        <authorList>
            <person name="Peterson S.W."/>
        </authorList>
    </citation>
    <scope>NUCLEOTIDE SEQUENCE [LARGE SCALE GENOMIC DNA]</scope>
    <source>
        <strain evidence="2 3">DSM 15102</strain>
    </source>
</reference>
<name>A0A1T4JWI6_9FIRM</name>
<dbReference type="Gene3D" id="3.30.1230.10">
    <property type="entry name" value="YlxR-like"/>
    <property type="match status" value="1"/>
</dbReference>
<dbReference type="PANTHER" id="PTHR34215:SF1">
    <property type="entry name" value="YLXR DOMAIN-CONTAINING PROTEIN"/>
    <property type="match status" value="1"/>
</dbReference>
<dbReference type="InterPro" id="IPR007393">
    <property type="entry name" value="YlxR_dom"/>
</dbReference>
<dbReference type="NCBIfam" id="NF047356">
    <property type="entry name" value="RNA_bind_RnpM"/>
    <property type="match status" value="1"/>
</dbReference>
<evidence type="ECO:0000313" key="3">
    <source>
        <dbReference type="Proteomes" id="UP000196365"/>
    </source>
</evidence>
<proteinExistence type="predicted"/>
<evidence type="ECO:0000259" key="1">
    <source>
        <dbReference type="Pfam" id="PF04296"/>
    </source>
</evidence>